<evidence type="ECO:0000313" key="1">
    <source>
        <dbReference type="EMBL" id="MBK1842430.1"/>
    </source>
</evidence>
<accession>A0ABS1FG85</accession>
<dbReference type="Proteomes" id="UP000652760">
    <property type="component" value="Unassembled WGS sequence"/>
</dbReference>
<sequence>MGEFQPVLVDTDTARRMLGNIGKTKLFELFNEGKLERRKLGAKTLVPVSSIRAFAESLEAA</sequence>
<protein>
    <recommendedName>
        <fullName evidence="3">Helix-turn-helix domain-containing protein</fullName>
    </recommendedName>
</protein>
<evidence type="ECO:0000313" key="2">
    <source>
        <dbReference type="Proteomes" id="UP000652760"/>
    </source>
</evidence>
<comment type="caution">
    <text evidence="1">The sequence shown here is derived from an EMBL/GenBank/DDBJ whole genome shotgun (WGS) entry which is preliminary data.</text>
</comment>
<proteinExistence type="predicted"/>
<keyword evidence="2" id="KW-1185">Reference proteome</keyword>
<reference evidence="2" key="1">
    <citation type="submission" date="2021-01" db="EMBL/GenBank/DDBJ databases">
        <title>Genome public.</title>
        <authorList>
            <person name="Liu C."/>
            <person name="Sun Q."/>
        </authorList>
    </citation>
    <scope>NUCLEOTIDE SEQUENCE [LARGE SCALE GENOMIC DNA]</scope>
    <source>
        <strain evidence="2">YIM B02556</strain>
    </source>
</reference>
<gene>
    <name evidence="1" type="ORF">JHL17_34050</name>
</gene>
<name>A0ABS1FG85_9PROT</name>
<dbReference type="EMBL" id="JAENHM010000087">
    <property type="protein sequence ID" value="MBK1842430.1"/>
    <property type="molecule type" value="Genomic_DNA"/>
</dbReference>
<evidence type="ECO:0008006" key="3">
    <source>
        <dbReference type="Google" id="ProtNLM"/>
    </source>
</evidence>
<organism evidence="1 2">
    <name type="scientific">Azospirillum endophyticum</name>
    <dbReference type="NCBI Taxonomy" id="2800326"/>
    <lineage>
        <taxon>Bacteria</taxon>
        <taxon>Pseudomonadati</taxon>
        <taxon>Pseudomonadota</taxon>
        <taxon>Alphaproteobacteria</taxon>
        <taxon>Rhodospirillales</taxon>
        <taxon>Azospirillaceae</taxon>
        <taxon>Azospirillum</taxon>
    </lineage>
</organism>
<dbReference type="RefSeq" id="WP_200199094.1">
    <property type="nucleotide sequence ID" value="NZ_JAENHM010000087.1"/>
</dbReference>